<evidence type="ECO:0000313" key="3">
    <source>
        <dbReference type="Proteomes" id="UP001152797"/>
    </source>
</evidence>
<evidence type="ECO:0000313" key="2">
    <source>
        <dbReference type="EMBL" id="CAL1143326.1"/>
    </source>
</evidence>
<name>A0A9P1CGR1_9DINO</name>
<dbReference type="EMBL" id="CAMXCT020001424">
    <property type="protein sequence ID" value="CAL1143326.1"/>
    <property type="molecule type" value="Genomic_DNA"/>
</dbReference>
<reference evidence="1" key="1">
    <citation type="submission" date="2022-10" db="EMBL/GenBank/DDBJ databases">
        <authorList>
            <person name="Chen Y."/>
            <person name="Dougan E. K."/>
            <person name="Chan C."/>
            <person name="Rhodes N."/>
            <person name="Thang M."/>
        </authorList>
    </citation>
    <scope>NUCLEOTIDE SEQUENCE</scope>
</reference>
<accession>A0A9P1CGR1</accession>
<proteinExistence type="predicted"/>
<organism evidence="1">
    <name type="scientific">Cladocopium goreaui</name>
    <dbReference type="NCBI Taxonomy" id="2562237"/>
    <lineage>
        <taxon>Eukaryota</taxon>
        <taxon>Sar</taxon>
        <taxon>Alveolata</taxon>
        <taxon>Dinophyceae</taxon>
        <taxon>Suessiales</taxon>
        <taxon>Symbiodiniaceae</taxon>
        <taxon>Cladocopium</taxon>
    </lineage>
</organism>
<dbReference type="AlphaFoldDB" id="A0A9P1CGR1"/>
<sequence length="327" mass="37776">MNRTEALQALGPTPLFRDSREQDLQITKWRLEQCEQQLTVTLTPDDAEQQQMLFWGRLAEVTQACFLHFQESGYDADIIAELPDDWLDQSATQDPQFGAWLETVYISWGEHVLPDIIAEFVDGEAEMLVEQAFTDMIYDFPRMQILTEVTFLHQKMRRLETEQQTWFPHRPVRRGSANEKERIMSALQIPSLFQDQADWLQKIRKIKFDVIPEDHAIPATVDNISTKPVFLVVHLFSGRRLFIELAELLRPFVAHPVKPFQLRDAADQQNIKALLTLSGPALSGVRNIFWVLKVLPSKSLNNWRKGRNSFSRGSLRQPGLCSLVDFT</sequence>
<dbReference type="EMBL" id="CAMXCT030001424">
    <property type="protein sequence ID" value="CAL4777263.1"/>
    <property type="molecule type" value="Genomic_DNA"/>
</dbReference>
<reference evidence="2" key="2">
    <citation type="submission" date="2024-04" db="EMBL/GenBank/DDBJ databases">
        <authorList>
            <person name="Chen Y."/>
            <person name="Shah S."/>
            <person name="Dougan E. K."/>
            <person name="Thang M."/>
            <person name="Chan C."/>
        </authorList>
    </citation>
    <scope>NUCLEOTIDE SEQUENCE [LARGE SCALE GENOMIC DNA]</scope>
</reference>
<comment type="caution">
    <text evidence="1">The sequence shown here is derived from an EMBL/GenBank/DDBJ whole genome shotgun (WGS) entry which is preliminary data.</text>
</comment>
<dbReference type="Proteomes" id="UP001152797">
    <property type="component" value="Unassembled WGS sequence"/>
</dbReference>
<evidence type="ECO:0000313" key="1">
    <source>
        <dbReference type="EMBL" id="CAI3989951.1"/>
    </source>
</evidence>
<dbReference type="EMBL" id="CAMXCT010001424">
    <property type="protein sequence ID" value="CAI3989951.1"/>
    <property type="molecule type" value="Genomic_DNA"/>
</dbReference>
<protein>
    <submittedName>
        <fullName evidence="1">Uncharacterized protein</fullName>
    </submittedName>
</protein>
<gene>
    <name evidence="1" type="ORF">C1SCF055_LOCUS16976</name>
</gene>
<keyword evidence="3" id="KW-1185">Reference proteome</keyword>